<dbReference type="InterPro" id="IPR036259">
    <property type="entry name" value="MFS_trans_sf"/>
</dbReference>
<dbReference type="Proteomes" id="UP001208017">
    <property type="component" value="Unassembled WGS sequence"/>
</dbReference>
<keyword evidence="2 7" id="KW-0813">Transport</keyword>
<dbReference type="Pfam" id="PF03824">
    <property type="entry name" value="NicO"/>
    <property type="match status" value="1"/>
</dbReference>
<feature type="transmembrane region" description="Helical" evidence="7">
    <location>
        <begin position="136"/>
        <end position="158"/>
    </location>
</feature>
<dbReference type="PANTHER" id="PTHR33876">
    <property type="entry name" value="UNNAMED PRODUCT"/>
    <property type="match status" value="1"/>
</dbReference>
<comment type="subcellular location">
    <subcellularLocation>
        <location evidence="7">Cell membrane</location>
        <topology evidence="7">Multi-pass membrane protein</topology>
    </subcellularLocation>
    <subcellularLocation>
        <location evidence="1">Endomembrane system</location>
        <topology evidence="1">Multi-pass membrane protein</topology>
    </subcellularLocation>
</comment>
<keyword evidence="4 7" id="KW-0812">Transmembrane</keyword>
<feature type="transmembrane region" description="Helical" evidence="7">
    <location>
        <begin position="79"/>
        <end position="98"/>
    </location>
</feature>
<evidence type="ECO:0000313" key="9">
    <source>
        <dbReference type="Proteomes" id="UP001208017"/>
    </source>
</evidence>
<feature type="transmembrane region" description="Helical" evidence="7">
    <location>
        <begin position="208"/>
        <end position="225"/>
    </location>
</feature>
<keyword evidence="6 7" id="KW-0472">Membrane</keyword>
<organism evidence="8 9">
    <name type="scientific">Tumebacillus lacus</name>
    <dbReference type="NCBI Taxonomy" id="2995335"/>
    <lineage>
        <taxon>Bacteria</taxon>
        <taxon>Bacillati</taxon>
        <taxon>Bacillota</taxon>
        <taxon>Bacilli</taxon>
        <taxon>Bacillales</taxon>
        <taxon>Alicyclobacillaceae</taxon>
        <taxon>Tumebacillus</taxon>
    </lineage>
</organism>
<protein>
    <recommendedName>
        <fullName evidence="7">Nickel/cobalt efflux system</fullName>
    </recommendedName>
</protein>
<gene>
    <name evidence="8" type="ORF">OS242_17065</name>
</gene>
<evidence type="ECO:0000256" key="3">
    <source>
        <dbReference type="ARBA" id="ARBA00022596"/>
    </source>
</evidence>
<feature type="transmembrane region" description="Helical" evidence="7">
    <location>
        <begin position="170"/>
        <end position="196"/>
    </location>
</feature>
<comment type="similarity">
    <text evidence="7">Belongs to the NiCoT transporter (TC 2.A.52) family.</text>
</comment>
<evidence type="ECO:0000256" key="2">
    <source>
        <dbReference type="ARBA" id="ARBA00022448"/>
    </source>
</evidence>
<evidence type="ECO:0000256" key="7">
    <source>
        <dbReference type="RuleBase" id="RU362101"/>
    </source>
</evidence>
<dbReference type="InterPro" id="IPR011541">
    <property type="entry name" value="Ni/Co_transpt_high_affinity"/>
</dbReference>
<dbReference type="InterPro" id="IPR052776">
    <property type="entry name" value="Chloro_ReproSupport/MetalTrans"/>
</dbReference>
<comment type="caution">
    <text evidence="8">The sequence shown here is derived from an EMBL/GenBank/DDBJ whole genome shotgun (WGS) entry which is preliminary data.</text>
</comment>
<dbReference type="RefSeq" id="WP_267152904.1">
    <property type="nucleotide sequence ID" value="NZ_JAPMLT010000012.1"/>
</dbReference>
<evidence type="ECO:0000256" key="4">
    <source>
        <dbReference type="ARBA" id="ARBA00022692"/>
    </source>
</evidence>
<dbReference type="PANTHER" id="PTHR33876:SF4">
    <property type="entry name" value="CHLOROPLAST PROTEIN FOR GROWTH AND FERTILITY 2"/>
    <property type="match status" value="1"/>
</dbReference>
<dbReference type="SUPFAM" id="SSF103473">
    <property type="entry name" value="MFS general substrate transporter"/>
    <property type="match status" value="1"/>
</dbReference>
<evidence type="ECO:0000256" key="1">
    <source>
        <dbReference type="ARBA" id="ARBA00004127"/>
    </source>
</evidence>
<reference evidence="8 9" key="1">
    <citation type="submission" date="2022-11" db="EMBL/GenBank/DDBJ databases">
        <title>Study of microbial diversity in lake waters.</title>
        <authorList>
            <person name="Zhang J."/>
        </authorList>
    </citation>
    <scope>NUCLEOTIDE SEQUENCE [LARGE SCALE GENOMIC DNA]</scope>
    <source>
        <strain evidence="8 9">DT12</strain>
    </source>
</reference>
<dbReference type="EMBL" id="JAPMLT010000012">
    <property type="protein sequence ID" value="MCX7571655.1"/>
    <property type="molecule type" value="Genomic_DNA"/>
</dbReference>
<name>A0ABT3X434_9BACL</name>
<accession>A0ABT3X434</accession>
<keyword evidence="9" id="KW-1185">Reference proteome</keyword>
<sequence>MEWGFISILLFGLLLGFKHAIEPDHVIAVSTIASQSRRWWRAALAGVYWGIGHTLTLLLVGVTLLLLKQEIPAGWQMSLEFAVGIMLVALGANSLYAYRRGGVHVHEHQHDGTVHRHFHSHREGELHEHRHARRFFYIKSMLIGFVHGLAGSGAMLLLTMETVESAGQAAAYISVFGVGTVFGMLLCSTAIGLPFLLSSAKPAAQRRLTSVTGAVSTLFGVYYMYDLGVTQGLFRLWLS</sequence>
<keyword evidence="3" id="KW-0533">Nickel</keyword>
<evidence type="ECO:0000313" key="8">
    <source>
        <dbReference type="EMBL" id="MCX7571655.1"/>
    </source>
</evidence>
<keyword evidence="5 7" id="KW-1133">Transmembrane helix</keyword>
<evidence type="ECO:0000256" key="5">
    <source>
        <dbReference type="ARBA" id="ARBA00022989"/>
    </source>
</evidence>
<proteinExistence type="inferred from homology"/>
<feature type="transmembrane region" description="Helical" evidence="7">
    <location>
        <begin position="44"/>
        <end position="67"/>
    </location>
</feature>
<evidence type="ECO:0000256" key="6">
    <source>
        <dbReference type="ARBA" id="ARBA00023136"/>
    </source>
</evidence>